<accession>A0A2A3EKV1</accession>
<name>A0A2A3EKV1_APICC</name>
<reference evidence="1 2" key="1">
    <citation type="submission" date="2014-07" db="EMBL/GenBank/DDBJ databases">
        <title>Genomic and transcriptomic analysis on Apis cerana provide comprehensive insights into honey bee biology.</title>
        <authorList>
            <person name="Diao Q."/>
            <person name="Sun L."/>
            <person name="Zheng H."/>
            <person name="Zheng H."/>
            <person name="Xu S."/>
            <person name="Wang S."/>
            <person name="Zeng Z."/>
            <person name="Hu F."/>
            <person name="Su S."/>
            <person name="Wu J."/>
        </authorList>
    </citation>
    <scope>NUCLEOTIDE SEQUENCE [LARGE SCALE GENOMIC DNA]</scope>
    <source>
        <tissue evidence="1">Pupae without intestine</tissue>
    </source>
</reference>
<keyword evidence="2" id="KW-1185">Reference proteome</keyword>
<protein>
    <submittedName>
        <fullName evidence="1">Uncharacterized protein</fullName>
    </submittedName>
</protein>
<dbReference type="EMBL" id="KZ288221">
    <property type="protein sequence ID" value="PBC32124.1"/>
    <property type="molecule type" value="Genomic_DNA"/>
</dbReference>
<evidence type="ECO:0000313" key="2">
    <source>
        <dbReference type="Proteomes" id="UP000242457"/>
    </source>
</evidence>
<evidence type="ECO:0000313" key="1">
    <source>
        <dbReference type="EMBL" id="PBC32124.1"/>
    </source>
</evidence>
<organism evidence="1 2">
    <name type="scientific">Apis cerana cerana</name>
    <name type="common">Oriental honeybee</name>
    <dbReference type="NCBI Taxonomy" id="94128"/>
    <lineage>
        <taxon>Eukaryota</taxon>
        <taxon>Metazoa</taxon>
        <taxon>Ecdysozoa</taxon>
        <taxon>Arthropoda</taxon>
        <taxon>Hexapoda</taxon>
        <taxon>Insecta</taxon>
        <taxon>Pterygota</taxon>
        <taxon>Neoptera</taxon>
        <taxon>Endopterygota</taxon>
        <taxon>Hymenoptera</taxon>
        <taxon>Apocrita</taxon>
        <taxon>Aculeata</taxon>
        <taxon>Apoidea</taxon>
        <taxon>Anthophila</taxon>
        <taxon>Apidae</taxon>
        <taxon>Apis</taxon>
    </lineage>
</organism>
<sequence>MYVSTIVLLGVAFTGENTYSQLHLHAVWGSSAETIRWLPVGIHRVGRYFTVLVSVMKPLTQARIVNVSYVPRYGHKANCVLGNVHTNGDSQ</sequence>
<gene>
    <name evidence="1" type="ORF">APICC_05527</name>
</gene>
<proteinExistence type="predicted"/>
<dbReference type="AlphaFoldDB" id="A0A2A3EKV1"/>
<dbReference type="Proteomes" id="UP000242457">
    <property type="component" value="Unassembled WGS sequence"/>
</dbReference>